<evidence type="ECO:0000256" key="2">
    <source>
        <dbReference type="ARBA" id="ARBA00004240"/>
    </source>
</evidence>
<dbReference type="EMBL" id="CAJPDR010000150">
    <property type="protein sequence ID" value="CAF9921894.1"/>
    <property type="molecule type" value="Genomic_DNA"/>
</dbReference>
<name>A0A8H3IQ58_9LECA</name>
<keyword evidence="4" id="KW-0256">Endoplasmic reticulum</keyword>
<protein>
    <submittedName>
        <fullName evidence="7">Uncharacterized protein</fullName>
    </submittedName>
</protein>
<dbReference type="GO" id="GO:0005739">
    <property type="term" value="C:mitochondrion"/>
    <property type="evidence" value="ECO:0007669"/>
    <property type="project" value="UniProtKB-SubCell"/>
</dbReference>
<dbReference type="PANTHER" id="PTHR48182">
    <property type="entry name" value="PROTEIN SERAC1"/>
    <property type="match status" value="1"/>
</dbReference>
<sequence>MLAAFSVVAIHGLEGDSAATWTDSRTKNFRPKDSLSTNLSSARIITFVYNADAAFGSAMSDIDDHATDLPVNSVDKREVYDVSCSIMFFESLMYKLLWEEQQRPINFVAHSLGEIIVKQAQASAAKTTSTAEQ</sequence>
<evidence type="ECO:0000256" key="1">
    <source>
        <dbReference type="ARBA" id="ARBA00004173"/>
    </source>
</evidence>
<dbReference type="GO" id="GO:0016020">
    <property type="term" value="C:membrane"/>
    <property type="evidence" value="ECO:0007669"/>
    <property type="project" value="UniProtKB-SubCell"/>
</dbReference>
<gene>
    <name evidence="7" type="ORF">ALECFALPRED_001968</name>
</gene>
<proteinExistence type="predicted"/>
<organism evidence="7 8">
    <name type="scientific">Alectoria fallacina</name>
    <dbReference type="NCBI Taxonomy" id="1903189"/>
    <lineage>
        <taxon>Eukaryota</taxon>
        <taxon>Fungi</taxon>
        <taxon>Dikarya</taxon>
        <taxon>Ascomycota</taxon>
        <taxon>Pezizomycotina</taxon>
        <taxon>Lecanoromycetes</taxon>
        <taxon>OSLEUM clade</taxon>
        <taxon>Lecanoromycetidae</taxon>
        <taxon>Lecanorales</taxon>
        <taxon>Lecanorineae</taxon>
        <taxon>Parmeliaceae</taxon>
        <taxon>Alectoria</taxon>
    </lineage>
</organism>
<evidence type="ECO:0000313" key="7">
    <source>
        <dbReference type="EMBL" id="CAF9921894.1"/>
    </source>
</evidence>
<keyword evidence="8" id="KW-1185">Reference proteome</keyword>
<accession>A0A8H3IQ58</accession>
<comment type="caution">
    <text evidence="7">The sequence shown here is derived from an EMBL/GenBank/DDBJ whole genome shotgun (WGS) entry which is preliminary data.</text>
</comment>
<dbReference type="OrthoDB" id="5086500at2759"/>
<dbReference type="InterPro" id="IPR052374">
    <property type="entry name" value="SERAC1"/>
</dbReference>
<dbReference type="PANTHER" id="PTHR48182:SF2">
    <property type="entry name" value="PROTEIN SERAC1"/>
    <property type="match status" value="1"/>
</dbReference>
<evidence type="ECO:0000256" key="4">
    <source>
        <dbReference type="ARBA" id="ARBA00022824"/>
    </source>
</evidence>
<evidence type="ECO:0000256" key="5">
    <source>
        <dbReference type="ARBA" id="ARBA00023128"/>
    </source>
</evidence>
<keyword evidence="6" id="KW-0472">Membrane</keyword>
<evidence type="ECO:0000313" key="8">
    <source>
        <dbReference type="Proteomes" id="UP000664203"/>
    </source>
</evidence>
<comment type="subcellular location">
    <subcellularLocation>
        <location evidence="2">Endoplasmic reticulum</location>
    </subcellularLocation>
    <subcellularLocation>
        <location evidence="3">Membrane</location>
    </subcellularLocation>
    <subcellularLocation>
        <location evidence="1">Mitochondrion</location>
    </subcellularLocation>
</comment>
<evidence type="ECO:0000256" key="3">
    <source>
        <dbReference type="ARBA" id="ARBA00004370"/>
    </source>
</evidence>
<dbReference type="Proteomes" id="UP000664203">
    <property type="component" value="Unassembled WGS sequence"/>
</dbReference>
<keyword evidence="5" id="KW-0496">Mitochondrion</keyword>
<reference evidence="7" key="1">
    <citation type="submission" date="2021-03" db="EMBL/GenBank/DDBJ databases">
        <authorList>
            <person name="Tagirdzhanova G."/>
        </authorList>
    </citation>
    <scope>NUCLEOTIDE SEQUENCE</scope>
</reference>
<dbReference type="AlphaFoldDB" id="A0A8H3IQ58"/>
<dbReference type="GO" id="GO:0005783">
    <property type="term" value="C:endoplasmic reticulum"/>
    <property type="evidence" value="ECO:0007669"/>
    <property type="project" value="UniProtKB-SubCell"/>
</dbReference>
<evidence type="ECO:0000256" key="6">
    <source>
        <dbReference type="ARBA" id="ARBA00023136"/>
    </source>
</evidence>